<dbReference type="SUPFAM" id="SSF50969">
    <property type="entry name" value="YVTN repeat-like/Quinoprotein amine dehydrogenase"/>
    <property type="match status" value="1"/>
</dbReference>
<organism evidence="5 6">
    <name type="scientific">Linderina pennispora</name>
    <dbReference type="NCBI Taxonomy" id="61395"/>
    <lineage>
        <taxon>Eukaryota</taxon>
        <taxon>Fungi</taxon>
        <taxon>Fungi incertae sedis</taxon>
        <taxon>Zoopagomycota</taxon>
        <taxon>Kickxellomycotina</taxon>
        <taxon>Kickxellomycetes</taxon>
        <taxon>Kickxellales</taxon>
        <taxon>Kickxellaceae</taxon>
        <taxon>Linderina</taxon>
    </lineage>
</organism>
<evidence type="ECO:0000313" key="6">
    <source>
        <dbReference type="Proteomes" id="UP000193922"/>
    </source>
</evidence>
<dbReference type="PANTHER" id="PTHR31913">
    <property type="entry name" value="VACUOLAR IMPORT AND DEGRADATION PROTEIN 27"/>
    <property type="match status" value="1"/>
</dbReference>
<dbReference type="GO" id="GO:0005737">
    <property type="term" value="C:cytoplasm"/>
    <property type="evidence" value="ECO:0007669"/>
    <property type="project" value="TreeGrafter"/>
</dbReference>
<dbReference type="InterPro" id="IPR040979">
    <property type="entry name" value="Vid27_N"/>
</dbReference>
<dbReference type="InterPro" id="IPR013863">
    <property type="entry name" value="VID27_C"/>
</dbReference>
<feature type="compositionally biased region" description="Polar residues" evidence="1">
    <location>
        <begin position="415"/>
        <end position="425"/>
    </location>
</feature>
<evidence type="ECO:0000313" key="5">
    <source>
        <dbReference type="EMBL" id="ORX69659.1"/>
    </source>
</evidence>
<dbReference type="GO" id="GO:0005634">
    <property type="term" value="C:nucleus"/>
    <property type="evidence" value="ECO:0007669"/>
    <property type="project" value="TreeGrafter"/>
</dbReference>
<evidence type="ECO:0000259" key="4">
    <source>
        <dbReference type="Pfam" id="PF17748"/>
    </source>
</evidence>
<dbReference type="STRING" id="61395.A0A1Y1W816"/>
<comment type="caution">
    <text evidence="5">The sequence shown here is derived from an EMBL/GenBank/DDBJ whole genome shotgun (WGS) entry which is preliminary data.</text>
</comment>
<keyword evidence="6" id="KW-1185">Reference proteome</keyword>
<dbReference type="Pfam" id="PF08553">
    <property type="entry name" value="VID27"/>
    <property type="match status" value="1"/>
</dbReference>
<dbReference type="AlphaFoldDB" id="A0A1Y1W816"/>
<gene>
    <name evidence="5" type="ORF">DL89DRAFT_267843</name>
</gene>
<evidence type="ECO:0000259" key="2">
    <source>
        <dbReference type="Pfam" id="PF08553"/>
    </source>
</evidence>
<dbReference type="Pfam" id="PF17748">
    <property type="entry name" value="VID27_N"/>
    <property type="match status" value="1"/>
</dbReference>
<dbReference type="InterPro" id="IPR040768">
    <property type="entry name" value="Vid27_PH"/>
</dbReference>
<dbReference type="Proteomes" id="UP000193922">
    <property type="component" value="Unassembled WGS sequence"/>
</dbReference>
<feature type="domain" description="Vid27 N-terminal" evidence="4">
    <location>
        <begin position="2"/>
        <end position="152"/>
    </location>
</feature>
<dbReference type="EMBL" id="MCFD01000007">
    <property type="protein sequence ID" value="ORX69659.1"/>
    <property type="molecule type" value="Genomic_DNA"/>
</dbReference>
<feature type="domain" description="Vid27 PH-like" evidence="3">
    <location>
        <begin position="215"/>
        <end position="318"/>
    </location>
</feature>
<evidence type="ECO:0000256" key="1">
    <source>
        <dbReference type="SAM" id="MobiDB-lite"/>
    </source>
</evidence>
<dbReference type="InterPro" id="IPR011044">
    <property type="entry name" value="Quino_amine_DH_bsu"/>
</dbReference>
<feature type="compositionally biased region" description="Acidic residues" evidence="1">
    <location>
        <begin position="386"/>
        <end position="411"/>
    </location>
</feature>
<dbReference type="InterPro" id="IPR040458">
    <property type="entry name" value="Vid27"/>
</dbReference>
<dbReference type="Pfam" id="PF17747">
    <property type="entry name" value="VID27_PH"/>
    <property type="match status" value="1"/>
</dbReference>
<evidence type="ECO:0000259" key="3">
    <source>
        <dbReference type="Pfam" id="PF17747"/>
    </source>
</evidence>
<sequence length="793" mass="88910">MVWGSKDSPEVYKIDAGALYEVRPGTRVPRKCLFNDAELVIRRTTVPFNYQLVAVRVFEEGEEDLADNGQALDNERAFLIGTELRFTSATVDDSAGFKWEDASEMAHVHYEFASDASSVTPEKRSQFALAVARCVWERQNRESYTAADPDEIGRIVTMVEDEELEQILQNVQIDDDELAAYEQSTVTKPKKAKKLSGPQLPPEPKKMKTGDITLSVLGQLYVFDARKTEFALVASEVALTVVNPEKYEYWLNVASDERKYVSQVIDPGMNAVFNHDFMSLIWNYFDASGRAYSFSLVAADEEHYDTMHQGMTRAAYETLNQEPWTKATVSSQDYMLDAYEEDVAMPQAPEEWDESEGSDEESESEEDGDRYDPIPDRVKTSRLAEESDETDSEDYESESEDESDEESDDEASTSGPGSRSGQAENSMLSVGYKNDRSFVVRGTKIGVFKHTDGDQMLFDTTINSIDDTHGRKFIPKAAMLSEQDSAMVLMNQQRPNELYRMDLERGKVVEEWKVHEDIPTVAIAHNTKYGQMTSDKTLVGLSHNLIYRIDPRIGGDNLVVEGEMQAYTTKSHFTAAATTESGAVVVGSEKGEIRMFDRVGVRAKTVLPALGEPIIGIDVTSDGRYIVATCKNYLLLIDTRIPDDPEGRTGFEISFPKQKKPAPKRLQLKPEHVVYMGGPVRFTPARFNQSPEGNNIEDSIVTSTGPFVITWNLRRVLGTGRGDAYHIKQYSDRVVADNFRFGQDSAIVVTLPNDVQTVKRSQLAKPTRKSLMVPKPVAKRLASPRHDIVDSPY</sequence>
<feature type="compositionally biased region" description="Acidic residues" evidence="1">
    <location>
        <begin position="350"/>
        <end position="369"/>
    </location>
</feature>
<feature type="domain" description="Vacuolar import/degradation Vid27 C-terminal" evidence="2">
    <location>
        <begin position="424"/>
        <end position="774"/>
    </location>
</feature>
<dbReference type="OrthoDB" id="10251113at2759"/>
<dbReference type="PANTHER" id="PTHR31913:SF0">
    <property type="entry name" value="VACUOLAR IMPORT AND DEGRADATION PROTEIN 27"/>
    <property type="match status" value="1"/>
</dbReference>
<accession>A0A1Y1W816</accession>
<reference evidence="5 6" key="1">
    <citation type="submission" date="2016-07" db="EMBL/GenBank/DDBJ databases">
        <title>Pervasive Adenine N6-methylation of Active Genes in Fungi.</title>
        <authorList>
            <consortium name="DOE Joint Genome Institute"/>
            <person name="Mondo S.J."/>
            <person name="Dannebaum R.O."/>
            <person name="Kuo R.C."/>
            <person name="Labutti K."/>
            <person name="Haridas S."/>
            <person name="Kuo A."/>
            <person name="Salamov A."/>
            <person name="Ahrendt S.R."/>
            <person name="Lipzen A."/>
            <person name="Sullivan W."/>
            <person name="Andreopoulos W.B."/>
            <person name="Clum A."/>
            <person name="Lindquist E."/>
            <person name="Daum C."/>
            <person name="Ramamoorthy G.K."/>
            <person name="Gryganskyi A."/>
            <person name="Culley D."/>
            <person name="Magnuson J.K."/>
            <person name="James T.Y."/>
            <person name="O'Malley M.A."/>
            <person name="Stajich J.E."/>
            <person name="Spatafora J.W."/>
            <person name="Visel A."/>
            <person name="Grigoriev I.V."/>
        </authorList>
    </citation>
    <scope>NUCLEOTIDE SEQUENCE [LARGE SCALE GENOMIC DNA]</scope>
    <source>
        <strain evidence="5 6">ATCC 12442</strain>
    </source>
</reference>
<feature type="region of interest" description="Disordered" evidence="1">
    <location>
        <begin position="346"/>
        <end position="425"/>
    </location>
</feature>
<dbReference type="RefSeq" id="XP_040743347.1">
    <property type="nucleotide sequence ID" value="XM_040887683.1"/>
</dbReference>
<name>A0A1Y1W816_9FUNG</name>
<proteinExistence type="predicted"/>
<protein>
    <submittedName>
        <fullName evidence="5">VID27-domain-containing protein</fullName>
    </submittedName>
</protein>
<feature type="compositionally biased region" description="Basic and acidic residues" evidence="1">
    <location>
        <begin position="370"/>
        <end position="385"/>
    </location>
</feature>
<dbReference type="GeneID" id="63804331"/>